<name>A0A8K1CC83_PYTOL</name>
<reference evidence="2" key="1">
    <citation type="submission" date="2019-03" db="EMBL/GenBank/DDBJ databases">
        <title>Long read genome sequence of the mycoparasitic Pythium oligandrum ATCC 38472 isolated from sugarbeet rhizosphere.</title>
        <authorList>
            <person name="Gaulin E."/>
        </authorList>
    </citation>
    <scope>NUCLEOTIDE SEQUENCE</scope>
    <source>
        <strain evidence="2">ATCC 38472_TT</strain>
    </source>
</reference>
<proteinExistence type="predicted"/>
<sequence length="351" mass="39064">MPATEVSPSLRRRLSDDARQLLRSALGCPSRFEGDNFAKLSLAQRLQHFRGVIRLELPGVRSSVRLRIAVDETSYLIRYNLESIGAEVSVVNKNGATTAWITTADGTHMQLRAFVHSDTTPNDVRVQITTFVDLLEAVDLFDVFRACLTAREIRTSPTSVTSNPNRELHTSSTEKSSYVFVVDQVSGKPLSVTQTSMVNSPTQKAGSETMRLVVEDYIRYDGGVDVPVGIKSDVEIMIDTAMVCFSQWSVDGQQRAMHVFNLVDKDDDSFISSHDVYVQLLSVGHSQQQCANIVMEMSRLLCDTSDPAEEFGFYKFCGFWVTMLADQYRVSDPANESSVLQAFEGLFLGVE</sequence>
<dbReference type="AlphaFoldDB" id="A0A8K1CC83"/>
<dbReference type="OrthoDB" id="123108at2759"/>
<evidence type="ECO:0000259" key="1">
    <source>
        <dbReference type="PROSITE" id="PS50222"/>
    </source>
</evidence>
<accession>A0A8K1CC83</accession>
<dbReference type="Proteomes" id="UP000794436">
    <property type="component" value="Unassembled WGS sequence"/>
</dbReference>
<protein>
    <recommendedName>
        <fullName evidence="1">EF-hand domain-containing protein</fullName>
    </recommendedName>
</protein>
<dbReference type="GO" id="GO:0005509">
    <property type="term" value="F:calcium ion binding"/>
    <property type="evidence" value="ECO:0007669"/>
    <property type="project" value="InterPro"/>
</dbReference>
<organism evidence="2 3">
    <name type="scientific">Pythium oligandrum</name>
    <name type="common">Mycoparasitic fungus</name>
    <dbReference type="NCBI Taxonomy" id="41045"/>
    <lineage>
        <taxon>Eukaryota</taxon>
        <taxon>Sar</taxon>
        <taxon>Stramenopiles</taxon>
        <taxon>Oomycota</taxon>
        <taxon>Peronosporomycetes</taxon>
        <taxon>Pythiales</taxon>
        <taxon>Pythiaceae</taxon>
        <taxon>Pythium</taxon>
    </lineage>
</organism>
<comment type="caution">
    <text evidence="2">The sequence shown here is derived from an EMBL/GenBank/DDBJ whole genome shotgun (WGS) entry which is preliminary data.</text>
</comment>
<feature type="domain" description="EF-hand" evidence="1">
    <location>
        <begin position="251"/>
        <end position="286"/>
    </location>
</feature>
<evidence type="ECO:0000313" key="2">
    <source>
        <dbReference type="EMBL" id="TMW60140.1"/>
    </source>
</evidence>
<dbReference type="PROSITE" id="PS50222">
    <property type="entry name" value="EF_HAND_2"/>
    <property type="match status" value="1"/>
</dbReference>
<evidence type="ECO:0000313" key="3">
    <source>
        <dbReference type="Proteomes" id="UP000794436"/>
    </source>
</evidence>
<dbReference type="InterPro" id="IPR002048">
    <property type="entry name" value="EF_hand_dom"/>
</dbReference>
<keyword evidence="3" id="KW-1185">Reference proteome</keyword>
<dbReference type="EMBL" id="SPLM01000108">
    <property type="protein sequence ID" value="TMW60140.1"/>
    <property type="molecule type" value="Genomic_DNA"/>
</dbReference>
<gene>
    <name evidence="2" type="ORF">Poli38472_000182</name>
</gene>